<organism evidence="1 2">
    <name type="scientific">Nephila pilipes</name>
    <name type="common">Giant wood spider</name>
    <name type="synonym">Nephila maculata</name>
    <dbReference type="NCBI Taxonomy" id="299642"/>
    <lineage>
        <taxon>Eukaryota</taxon>
        <taxon>Metazoa</taxon>
        <taxon>Ecdysozoa</taxon>
        <taxon>Arthropoda</taxon>
        <taxon>Chelicerata</taxon>
        <taxon>Arachnida</taxon>
        <taxon>Araneae</taxon>
        <taxon>Araneomorphae</taxon>
        <taxon>Entelegynae</taxon>
        <taxon>Araneoidea</taxon>
        <taxon>Nephilidae</taxon>
        <taxon>Nephila</taxon>
    </lineage>
</organism>
<gene>
    <name evidence="1" type="ORF">NPIL_654341</name>
</gene>
<name>A0A8X6THL3_NEPPI</name>
<proteinExistence type="predicted"/>
<keyword evidence="2" id="KW-1185">Reference proteome</keyword>
<evidence type="ECO:0000313" key="2">
    <source>
        <dbReference type="Proteomes" id="UP000887013"/>
    </source>
</evidence>
<protein>
    <submittedName>
        <fullName evidence="1">Uncharacterized protein</fullName>
    </submittedName>
</protein>
<reference evidence="1" key="1">
    <citation type="submission" date="2020-08" db="EMBL/GenBank/DDBJ databases">
        <title>Multicomponent nature underlies the extraordinary mechanical properties of spider dragline silk.</title>
        <authorList>
            <person name="Kono N."/>
            <person name="Nakamura H."/>
            <person name="Mori M."/>
            <person name="Yoshida Y."/>
            <person name="Ohtoshi R."/>
            <person name="Malay A.D."/>
            <person name="Moran D.A.P."/>
            <person name="Tomita M."/>
            <person name="Numata K."/>
            <person name="Arakawa K."/>
        </authorList>
    </citation>
    <scope>NUCLEOTIDE SEQUENCE</scope>
</reference>
<dbReference type="AlphaFoldDB" id="A0A8X6THL3"/>
<evidence type="ECO:0000313" key="1">
    <source>
        <dbReference type="EMBL" id="GFT09536.1"/>
    </source>
</evidence>
<accession>A0A8X6THL3</accession>
<dbReference type="Proteomes" id="UP000887013">
    <property type="component" value="Unassembled WGS sequence"/>
</dbReference>
<dbReference type="EMBL" id="BMAW01103519">
    <property type="protein sequence ID" value="GFT09536.1"/>
    <property type="molecule type" value="Genomic_DNA"/>
</dbReference>
<sequence>MNRYFQRLEQITRSRSSPLRVRYRSPTFPPISGYHPISQLSPATSQSIIVTPHAMVWKVGASPPVIGRTFSQLIGMIKNHRPRAKGSTNGT</sequence>
<comment type="caution">
    <text evidence="1">The sequence shown here is derived from an EMBL/GenBank/DDBJ whole genome shotgun (WGS) entry which is preliminary data.</text>
</comment>